<name>A0A9Q8IM42_9LACO</name>
<protein>
    <recommendedName>
        <fullName evidence="5">Bacterial Pleckstrin homology domain-containing protein</fullName>
    </recommendedName>
</protein>
<sequence length="112" mass="12519">MKNDIKIIDNELIIKLGGFSRITKNNFTIPINNIDGVTIDKGIVLDSKGIKNPGINFNGLINGTFIKNGQKSFWNVSKNDVPIVIRLHNEKYDQLVLGIDNTEIVDEINNLV</sequence>
<accession>A0A9Q8IM42</accession>
<reference evidence="2 3" key="1">
    <citation type="submission" date="2018-08" db="EMBL/GenBank/DDBJ databases">
        <title>Comparative genomics of wild bee and flower associated Lactobacillus reveals potential adaptation to the bee host.</title>
        <authorList>
            <person name="Vuong H.Q."/>
            <person name="Mcfrederick Q.S."/>
        </authorList>
    </citation>
    <scope>NUCLEOTIDE SEQUENCE</scope>
    <source>
        <strain evidence="1 3">HV_13</strain>
        <strain evidence="2">HV_63</strain>
    </source>
</reference>
<dbReference type="Proteomes" id="UP000777560">
    <property type="component" value="Unassembled WGS sequence"/>
</dbReference>
<dbReference type="EMBL" id="QUAV01000001">
    <property type="protein sequence ID" value="TPR26191.1"/>
    <property type="molecule type" value="Genomic_DNA"/>
</dbReference>
<gene>
    <name evidence="1" type="ORF">DY114_00395</name>
    <name evidence="2" type="ORF">DY130_04885</name>
</gene>
<dbReference type="Proteomes" id="UP000784700">
    <property type="component" value="Unassembled WGS sequence"/>
</dbReference>
<dbReference type="RefSeq" id="WP_105964163.1">
    <property type="nucleotide sequence ID" value="NZ_POSO01000002.1"/>
</dbReference>
<evidence type="ECO:0000313" key="3">
    <source>
        <dbReference type="Proteomes" id="UP000777560"/>
    </source>
</evidence>
<proteinExistence type="predicted"/>
<evidence type="ECO:0000313" key="2">
    <source>
        <dbReference type="EMBL" id="TPR43770.1"/>
    </source>
</evidence>
<evidence type="ECO:0000313" key="4">
    <source>
        <dbReference type="Proteomes" id="UP000784700"/>
    </source>
</evidence>
<organism evidence="2 4">
    <name type="scientific">Apilactobacillus micheneri</name>
    <dbReference type="NCBI Taxonomy" id="1899430"/>
    <lineage>
        <taxon>Bacteria</taxon>
        <taxon>Bacillati</taxon>
        <taxon>Bacillota</taxon>
        <taxon>Bacilli</taxon>
        <taxon>Lactobacillales</taxon>
        <taxon>Lactobacillaceae</taxon>
        <taxon>Apilactobacillus</taxon>
    </lineage>
</organism>
<evidence type="ECO:0000313" key="1">
    <source>
        <dbReference type="EMBL" id="TPR26191.1"/>
    </source>
</evidence>
<evidence type="ECO:0008006" key="5">
    <source>
        <dbReference type="Google" id="ProtNLM"/>
    </source>
</evidence>
<keyword evidence="3" id="KW-1185">Reference proteome</keyword>
<dbReference type="EMBL" id="QUBG01000004">
    <property type="protein sequence ID" value="TPR43770.1"/>
    <property type="molecule type" value="Genomic_DNA"/>
</dbReference>
<comment type="caution">
    <text evidence="2">The sequence shown here is derived from an EMBL/GenBank/DDBJ whole genome shotgun (WGS) entry which is preliminary data.</text>
</comment>
<dbReference type="AlphaFoldDB" id="A0A9Q8IM42"/>